<accession>A0A6V8LNE0</accession>
<proteinExistence type="predicted"/>
<evidence type="ECO:0000313" key="1">
    <source>
        <dbReference type="EMBL" id="GFJ95716.1"/>
    </source>
</evidence>
<organism evidence="1 2">
    <name type="scientific">Phytohabitans rumicis</name>
    <dbReference type="NCBI Taxonomy" id="1076125"/>
    <lineage>
        <taxon>Bacteria</taxon>
        <taxon>Bacillati</taxon>
        <taxon>Actinomycetota</taxon>
        <taxon>Actinomycetes</taxon>
        <taxon>Micromonosporales</taxon>
        <taxon>Micromonosporaceae</taxon>
    </lineage>
</organism>
<dbReference type="Proteomes" id="UP000482960">
    <property type="component" value="Unassembled WGS sequence"/>
</dbReference>
<evidence type="ECO:0000313" key="2">
    <source>
        <dbReference type="Proteomes" id="UP000482960"/>
    </source>
</evidence>
<keyword evidence="2" id="KW-1185">Reference proteome</keyword>
<protein>
    <submittedName>
        <fullName evidence="1">Uncharacterized protein</fullName>
    </submittedName>
</protein>
<reference evidence="1 2" key="1">
    <citation type="submission" date="2020-03" db="EMBL/GenBank/DDBJ databases">
        <title>Whole genome shotgun sequence of Phytohabitans rumicis NBRC 108638.</title>
        <authorList>
            <person name="Komaki H."/>
            <person name="Tamura T."/>
        </authorList>
    </citation>
    <scope>NUCLEOTIDE SEQUENCE [LARGE SCALE GENOMIC DNA]</scope>
    <source>
        <strain evidence="1 2">NBRC 108638</strain>
    </source>
</reference>
<name>A0A6V8LNE0_9ACTN</name>
<dbReference type="EMBL" id="BLPG01000002">
    <property type="protein sequence ID" value="GFJ95716.1"/>
    <property type="molecule type" value="Genomic_DNA"/>
</dbReference>
<sequence>MVNMGDAGARDVEVEIDVDRLVAHACRLVRDDPLLLHRFEPRRPDALAAELGRFVSETLARHGVRAAARFAGYVRRCRLSPEDYDRFGHYLLTAALVCRVGPERLVLIGAALTTLRLVAVDGAR</sequence>
<gene>
    <name evidence="1" type="ORF">Prum_093580</name>
</gene>
<reference evidence="1 2" key="2">
    <citation type="submission" date="2020-03" db="EMBL/GenBank/DDBJ databases">
        <authorList>
            <person name="Ichikawa N."/>
            <person name="Kimura A."/>
            <person name="Kitahashi Y."/>
            <person name="Uohara A."/>
        </authorList>
    </citation>
    <scope>NUCLEOTIDE SEQUENCE [LARGE SCALE GENOMIC DNA]</scope>
    <source>
        <strain evidence="1 2">NBRC 108638</strain>
    </source>
</reference>
<comment type="caution">
    <text evidence="1">The sequence shown here is derived from an EMBL/GenBank/DDBJ whole genome shotgun (WGS) entry which is preliminary data.</text>
</comment>
<dbReference type="AlphaFoldDB" id="A0A6V8LNE0"/>